<dbReference type="RefSeq" id="WP_262626604.1">
    <property type="nucleotide sequence ID" value="NZ_CP094809.1"/>
</dbReference>
<dbReference type="EMBL" id="CP094809">
    <property type="protein sequence ID" value="UXU57624.1"/>
    <property type="molecule type" value="Genomic_DNA"/>
</dbReference>
<accession>A0ABD7TV18</accession>
<evidence type="ECO:0000259" key="4">
    <source>
        <dbReference type="Pfam" id="PF13439"/>
    </source>
</evidence>
<gene>
    <name evidence="5" type="ORF">MUA95_02100</name>
</gene>
<sequence length="369" mass="42791">MKILNIVSSNVIQDPRVYKQIQTIKSITNDYLIIGKNNERVTTERMKKVDYNLKLLGKKIDDTKMIIKILNRIKFSYNVIKEIHKYKPEVIHANDFDVLFMVYISGYRKAKIIFDAHEIYAKNSNVNRISFISKFVQIFEKHILKNVHGFITVSYAAKEYYSKMKYPKMAKVITNVPIKRDIDINKSKRQLFEVVFQGQIVADRGYEEFIYAAKIEKDIKFVIRGFGPLEKHLKEIKEKEQIPNCVFDSAVEVSELIPKLTESHVGVVLTKPVSVNYEYTVSNKIFECIHAGLPVILSPVKEHIYLNNKYKFGIVIDEVTPENIAQAVRELKSDTALYQKLRNNAISAAKELNWQNESQKLKALYLSNS</sequence>
<name>A0ABD7TV18_9STAP</name>
<evidence type="ECO:0000313" key="6">
    <source>
        <dbReference type="Proteomes" id="UP001065705"/>
    </source>
</evidence>
<dbReference type="Pfam" id="PF00534">
    <property type="entry name" value="Glycos_transf_1"/>
    <property type="match status" value="1"/>
</dbReference>
<dbReference type="Pfam" id="PF13439">
    <property type="entry name" value="Glyco_transf_4"/>
    <property type="match status" value="1"/>
</dbReference>
<keyword evidence="1 5" id="KW-0328">Glycosyltransferase</keyword>
<dbReference type="Proteomes" id="UP001065705">
    <property type="component" value="Chromosome"/>
</dbReference>
<evidence type="ECO:0000313" key="5">
    <source>
        <dbReference type="EMBL" id="UXU57624.1"/>
    </source>
</evidence>
<dbReference type="PANTHER" id="PTHR12526:SF629">
    <property type="entry name" value="TEICHURONIC ACID BIOSYNTHESIS GLYCOSYLTRANSFERASE TUAH-RELATED"/>
    <property type="match status" value="1"/>
</dbReference>
<feature type="domain" description="Glycosyltransferase subfamily 4-like N-terminal" evidence="4">
    <location>
        <begin position="70"/>
        <end position="175"/>
    </location>
</feature>
<dbReference type="PANTHER" id="PTHR12526">
    <property type="entry name" value="GLYCOSYLTRANSFERASE"/>
    <property type="match status" value="1"/>
</dbReference>
<dbReference type="AlphaFoldDB" id="A0ABD7TV18"/>
<keyword evidence="2 5" id="KW-0808">Transferase</keyword>
<reference evidence="5" key="1">
    <citation type="submission" date="2022-03" db="EMBL/GenBank/DDBJ databases">
        <title>Comparative Genomics of East African Camel-Associated Staphylococcaceae spp.: Diversity and Inheritance of Traits Involved in Host-Pathogen Interactions.</title>
        <authorList>
            <person name="Akarsu H."/>
            <person name="Liljander A."/>
            <person name="Younan M."/>
            <person name="Brodard I."/>
            <person name="Glucks I."/>
            <person name="Labroussaa F."/>
            <person name="Overesch G."/>
            <person name="Kuhnert P."/>
            <person name="Perreten V."/>
            <person name="Drexler J.F."/>
            <person name="Corman V.M."/>
            <person name="Falquet L."/>
            <person name="Jores J."/>
        </authorList>
    </citation>
    <scope>NUCLEOTIDE SEQUENCE</scope>
    <source>
        <strain evidence="5">IVB6197</strain>
    </source>
</reference>
<evidence type="ECO:0000256" key="2">
    <source>
        <dbReference type="ARBA" id="ARBA00022679"/>
    </source>
</evidence>
<dbReference type="SUPFAM" id="SSF53756">
    <property type="entry name" value="UDP-Glycosyltransferase/glycogen phosphorylase"/>
    <property type="match status" value="1"/>
</dbReference>
<dbReference type="GO" id="GO:0016757">
    <property type="term" value="F:glycosyltransferase activity"/>
    <property type="evidence" value="ECO:0007669"/>
    <property type="project" value="UniProtKB-KW"/>
</dbReference>
<evidence type="ECO:0000259" key="3">
    <source>
        <dbReference type="Pfam" id="PF00534"/>
    </source>
</evidence>
<dbReference type="EC" id="2.4.-.-" evidence="5"/>
<proteinExistence type="predicted"/>
<dbReference type="Gene3D" id="3.40.50.2000">
    <property type="entry name" value="Glycogen Phosphorylase B"/>
    <property type="match status" value="2"/>
</dbReference>
<dbReference type="InterPro" id="IPR001296">
    <property type="entry name" value="Glyco_trans_1"/>
</dbReference>
<feature type="domain" description="Glycosyl transferase family 1" evidence="3">
    <location>
        <begin position="183"/>
        <end position="346"/>
    </location>
</feature>
<dbReference type="InterPro" id="IPR028098">
    <property type="entry name" value="Glyco_trans_4-like_N"/>
</dbReference>
<evidence type="ECO:0000256" key="1">
    <source>
        <dbReference type="ARBA" id="ARBA00022676"/>
    </source>
</evidence>
<organism evidence="5 6">
    <name type="scientific">Staphylococcus agnetis</name>
    <dbReference type="NCBI Taxonomy" id="985762"/>
    <lineage>
        <taxon>Bacteria</taxon>
        <taxon>Bacillati</taxon>
        <taxon>Bacillota</taxon>
        <taxon>Bacilli</taxon>
        <taxon>Bacillales</taxon>
        <taxon>Staphylococcaceae</taxon>
        <taxon>Staphylococcus</taxon>
    </lineage>
</organism>
<protein>
    <submittedName>
        <fullName evidence="5">Glycosyltransferase</fullName>
        <ecNumber evidence="5">2.4.-.-</ecNumber>
    </submittedName>
</protein>